<comment type="caution">
    <text evidence="1">The sequence shown here is derived from an EMBL/GenBank/DDBJ whole genome shotgun (WGS) entry which is preliminary data.</text>
</comment>
<dbReference type="Proteomes" id="UP000276886">
    <property type="component" value="Unassembled WGS sequence"/>
</dbReference>
<organism evidence="1 2">
    <name type="scientific">Pseudomonas syringae pv. pisi</name>
    <dbReference type="NCBI Taxonomy" id="59510"/>
    <lineage>
        <taxon>Bacteria</taxon>
        <taxon>Pseudomonadati</taxon>
        <taxon>Pseudomonadota</taxon>
        <taxon>Gammaproteobacteria</taxon>
        <taxon>Pseudomonadales</taxon>
        <taxon>Pseudomonadaceae</taxon>
        <taxon>Pseudomonas</taxon>
        <taxon>Pseudomonas syringae</taxon>
    </lineage>
</organism>
<dbReference type="AlphaFoldDB" id="A0A3M3TXL2"/>
<gene>
    <name evidence="1" type="ORF">ALQ44_200112</name>
</gene>
<evidence type="ECO:0000313" key="1">
    <source>
        <dbReference type="EMBL" id="RMO25631.1"/>
    </source>
</evidence>
<dbReference type="EMBL" id="RBPQ01000179">
    <property type="protein sequence ID" value="RMO25631.1"/>
    <property type="molecule type" value="Genomic_DNA"/>
</dbReference>
<evidence type="ECO:0000313" key="2">
    <source>
        <dbReference type="Proteomes" id="UP000276886"/>
    </source>
</evidence>
<reference evidence="1 2" key="1">
    <citation type="submission" date="2018-08" db="EMBL/GenBank/DDBJ databases">
        <title>Recombination of ecologically and evolutionarily significant loci maintains genetic cohesion in the Pseudomonas syringae species complex.</title>
        <authorList>
            <person name="Dillon M."/>
            <person name="Thakur S."/>
            <person name="Almeida R.N.D."/>
            <person name="Weir B.S."/>
            <person name="Guttman D.S."/>
        </authorList>
    </citation>
    <scope>NUCLEOTIDE SEQUENCE [LARGE SCALE GENOMIC DNA]</scope>
    <source>
        <strain evidence="1 2">ICMP 2788</strain>
    </source>
</reference>
<proteinExistence type="predicted"/>
<protein>
    <submittedName>
        <fullName evidence="1">Uncharacterized protein</fullName>
    </submittedName>
</protein>
<accession>A0A3M3TXL2</accession>
<sequence length="160" mass="17799">MAQPHLHLGDIRIMLQRIGCRCCSQTMHTQSLDLDACHACPLRNNGVKTIRSDTGTGGGATHRAKQRTWPTSSFYIQFQVSIDAVGGHWMERQKANLAPFAMYPKVFDSSSLLQIAGLQLRRFLPTQAVVKQHSQNGPVAQTLERFSVRSIEQLLGLVIT</sequence>
<name>A0A3M3TXL2_PSESJ</name>